<sequence length="62" mass="6786">MESCCCCCILSLSLLRGKAVEKCPLSGACYLPEFKGQVCRVSTVTEIGKEVMGLRISPLQFR</sequence>
<dbReference type="InParanoid" id="A0A4W3GAY7"/>
<dbReference type="GO" id="GO:0030126">
    <property type="term" value="C:COPI vesicle coat"/>
    <property type="evidence" value="ECO:0007669"/>
    <property type="project" value="InterPro"/>
</dbReference>
<reference evidence="4" key="3">
    <citation type="journal article" date="2014" name="Nature">
        <title>Elephant shark genome provides unique insights into gnathostome evolution.</title>
        <authorList>
            <consortium name="International Elephant Shark Genome Sequencing Consortium"/>
            <person name="Venkatesh B."/>
            <person name="Lee A.P."/>
            <person name="Ravi V."/>
            <person name="Maurya A.K."/>
            <person name="Lian M.M."/>
            <person name="Swann J.B."/>
            <person name="Ohta Y."/>
            <person name="Flajnik M.F."/>
            <person name="Sutoh Y."/>
            <person name="Kasahara M."/>
            <person name="Hoon S."/>
            <person name="Gangu V."/>
            <person name="Roy S.W."/>
            <person name="Irimia M."/>
            <person name="Korzh V."/>
            <person name="Kondrychyn I."/>
            <person name="Lim Z.W."/>
            <person name="Tay B.H."/>
            <person name="Tohari S."/>
            <person name="Kong K.W."/>
            <person name="Ho S."/>
            <person name="Lorente-Galdos B."/>
            <person name="Quilez J."/>
            <person name="Marques-Bonet T."/>
            <person name="Raney B.J."/>
            <person name="Ingham P.W."/>
            <person name="Tay A."/>
            <person name="Hillier L.W."/>
            <person name="Minx P."/>
            <person name="Boehm T."/>
            <person name="Wilson R.K."/>
            <person name="Brenner S."/>
            <person name="Warren W.C."/>
        </authorList>
    </citation>
    <scope>NUCLEOTIDE SEQUENCE [LARGE SCALE GENOMIC DNA]</scope>
</reference>
<proteinExistence type="predicted"/>
<dbReference type="GO" id="GO:0016192">
    <property type="term" value="P:vesicle-mediated transport"/>
    <property type="evidence" value="ECO:0007669"/>
    <property type="project" value="InterPro"/>
</dbReference>
<dbReference type="Proteomes" id="UP000314986">
    <property type="component" value="Unassembled WGS sequence"/>
</dbReference>
<reference evidence="4" key="2">
    <citation type="journal article" date="2007" name="PLoS Biol.">
        <title>Survey sequencing and comparative analysis of the elephant shark (Callorhinchus milii) genome.</title>
        <authorList>
            <person name="Venkatesh B."/>
            <person name="Kirkness E.F."/>
            <person name="Loh Y.H."/>
            <person name="Halpern A.L."/>
            <person name="Lee A.P."/>
            <person name="Johnson J."/>
            <person name="Dandona N."/>
            <person name="Viswanathan L.D."/>
            <person name="Tay A."/>
            <person name="Venter J.C."/>
            <person name="Strausberg R.L."/>
            <person name="Brenner S."/>
        </authorList>
    </citation>
    <scope>NUCLEOTIDE SEQUENCE [LARGE SCALE GENOMIC DNA]</scope>
</reference>
<dbReference type="GO" id="GO:0006886">
    <property type="term" value="P:intracellular protein transport"/>
    <property type="evidence" value="ECO:0007669"/>
    <property type="project" value="InterPro"/>
</dbReference>
<dbReference type="AlphaFoldDB" id="A0A4W3GAY7"/>
<reference evidence="4" key="1">
    <citation type="journal article" date="2006" name="Science">
        <title>Ancient noncoding elements conserved in the human genome.</title>
        <authorList>
            <person name="Venkatesh B."/>
            <person name="Kirkness E.F."/>
            <person name="Loh Y.H."/>
            <person name="Halpern A.L."/>
            <person name="Lee A.P."/>
            <person name="Johnson J."/>
            <person name="Dandona N."/>
            <person name="Viswanathan L.D."/>
            <person name="Tay A."/>
            <person name="Venter J.C."/>
            <person name="Strausberg R.L."/>
            <person name="Brenner S."/>
        </authorList>
    </citation>
    <scope>NUCLEOTIDE SEQUENCE [LARGE SCALE GENOMIC DNA]</scope>
</reference>
<dbReference type="Ensembl" id="ENSCMIT00000000344.1">
    <property type="protein sequence ID" value="ENSCMIP00000000308.1"/>
    <property type="gene ID" value="ENSCMIG00000000252.1"/>
</dbReference>
<dbReference type="GO" id="GO:0005198">
    <property type="term" value="F:structural molecule activity"/>
    <property type="evidence" value="ECO:0007669"/>
    <property type="project" value="InterPro"/>
</dbReference>
<dbReference type="Pfam" id="PF06957">
    <property type="entry name" value="COPI_C"/>
    <property type="match status" value="1"/>
</dbReference>
<evidence type="ECO:0000313" key="4">
    <source>
        <dbReference type="Proteomes" id="UP000314986"/>
    </source>
</evidence>
<name>A0A4W3GAY7_CALMI</name>
<evidence type="ECO:0000256" key="1">
    <source>
        <dbReference type="SAM" id="SignalP"/>
    </source>
</evidence>
<keyword evidence="1" id="KW-0732">Signal</keyword>
<organism evidence="3 4">
    <name type="scientific">Callorhinchus milii</name>
    <name type="common">Ghost shark</name>
    <dbReference type="NCBI Taxonomy" id="7868"/>
    <lineage>
        <taxon>Eukaryota</taxon>
        <taxon>Metazoa</taxon>
        <taxon>Chordata</taxon>
        <taxon>Craniata</taxon>
        <taxon>Vertebrata</taxon>
        <taxon>Chondrichthyes</taxon>
        <taxon>Holocephali</taxon>
        <taxon>Chimaeriformes</taxon>
        <taxon>Callorhinchidae</taxon>
        <taxon>Callorhinchus</taxon>
    </lineage>
</organism>
<protein>
    <recommendedName>
        <fullName evidence="2">Coatomer alpha subunit C-terminal domain-containing protein</fullName>
    </recommendedName>
</protein>
<accession>A0A4W3GAY7</accession>
<keyword evidence="4" id="KW-1185">Reference proteome</keyword>
<evidence type="ECO:0000313" key="3">
    <source>
        <dbReference type="Ensembl" id="ENSCMIP00000000308.1"/>
    </source>
</evidence>
<dbReference type="InterPro" id="IPR010714">
    <property type="entry name" value="Coatomer_asu_C"/>
</dbReference>
<reference evidence="3" key="4">
    <citation type="submission" date="2025-08" db="UniProtKB">
        <authorList>
            <consortium name="Ensembl"/>
        </authorList>
    </citation>
    <scope>IDENTIFICATION</scope>
</reference>
<reference evidence="3" key="5">
    <citation type="submission" date="2025-09" db="UniProtKB">
        <authorList>
            <consortium name="Ensembl"/>
        </authorList>
    </citation>
    <scope>IDENTIFICATION</scope>
</reference>
<evidence type="ECO:0000259" key="2">
    <source>
        <dbReference type="Pfam" id="PF06957"/>
    </source>
</evidence>
<feature type="chain" id="PRO_5021201998" description="Coatomer alpha subunit C-terminal domain-containing protein" evidence="1">
    <location>
        <begin position="20"/>
        <end position="62"/>
    </location>
</feature>
<feature type="signal peptide" evidence="1">
    <location>
        <begin position="1"/>
        <end position="19"/>
    </location>
</feature>
<dbReference type="STRING" id="7868.ENSCMIP00000000308"/>
<feature type="domain" description="Coatomer alpha subunit C-terminal" evidence="2">
    <location>
        <begin position="7"/>
        <end position="62"/>
    </location>
</feature>